<evidence type="ECO:0000313" key="5">
    <source>
        <dbReference type="EMBL" id="CAF2911034.1"/>
    </source>
</evidence>
<organism evidence="5 6">
    <name type="scientific">Lepeophtheirus salmonis</name>
    <name type="common">Salmon louse</name>
    <name type="synonym">Caligus salmonis</name>
    <dbReference type="NCBI Taxonomy" id="72036"/>
    <lineage>
        <taxon>Eukaryota</taxon>
        <taxon>Metazoa</taxon>
        <taxon>Ecdysozoa</taxon>
        <taxon>Arthropoda</taxon>
        <taxon>Crustacea</taxon>
        <taxon>Multicrustacea</taxon>
        <taxon>Hexanauplia</taxon>
        <taxon>Copepoda</taxon>
        <taxon>Siphonostomatoida</taxon>
        <taxon>Caligidae</taxon>
        <taxon>Lepeophtheirus</taxon>
    </lineage>
</organism>
<dbReference type="InterPro" id="IPR022669">
    <property type="entry name" value="Ribosomal_uL2_C"/>
</dbReference>
<evidence type="ECO:0000256" key="2">
    <source>
        <dbReference type="ARBA" id="ARBA00022980"/>
    </source>
</evidence>
<dbReference type="GO" id="GO:0003735">
    <property type="term" value="F:structural constituent of ribosome"/>
    <property type="evidence" value="ECO:0007669"/>
    <property type="project" value="InterPro"/>
</dbReference>
<proteinExistence type="inferred from homology"/>
<accession>A0A7R8CRV5</accession>
<dbReference type="Gene3D" id="2.30.30.30">
    <property type="match status" value="1"/>
</dbReference>
<reference evidence="5" key="1">
    <citation type="submission" date="2021-02" db="EMBL/GenBank/DDBJ databases">
        <authorList>
            <person name="Bekaert M."/>
        </authorList>
    </citation>
    <scope>NUCLEOTIDE SEQUENCE</scope>
    <source>
        <strain evidence="5">IoA-00</strain>
    </source>
</reference>
<evidence type="ECO:0000259" key="4">
    <source>
        <dbReference type="SMART" id="SM01382"/>
    </source>
</evidence>
<keyword evidence="3" id="KW-0687">Ribonucleoprotein</keyword>
<keyword evidence="6" id="KW-1185">Reference proteome</keyword>
<name>A0A7R8CRV5_LEPSM</name>
<dbReference type="Proteomes" id="UP000675881">
    <property type="component" value="Chromosome 4"/>
</dbReference>
<dbReference type="GO" id="GO:0005840">
    <property type="term" value="C:ribosome"/>
    <property type="evidence" value="ECO:0007669"/>
    <property type="project" value="UniProtKB-KW"/>
</dbReference>
<dbReference type="InterPro" id="IPR008991">
    <property type="entry name" value="Translation_prot_SH3-like_sf"/>
</dbReference>
<sequence length="266" mass="30313">MKCKIDTRSRRRTKFLEERSRYCPLASMSLGSSLLFRSLLPRSVQFTSLRYTDRKHRIDFKILKDDPNLGPHKKLAPGVKYGGRVGENVEYRGRDPETGRKVVEGIGGGSKQKARWIILTDSLKKKSPSRMRIDAQIALTAYGNSHPIGALPFGTEICCMEFVSGEGMTFIRDAGNSATILRDYDDKRVVIRSPNRMRWMGNRPRSGLWQRKKGIHGRKIRAPPPVKVIRVGKDDEEQKTIRLHAGTEGIRGMPAGRKRHFDINKW</sequence>
<dbReference type="AlphaFoldDB" id="A0A7R8CRV5"/>
<feature type="domain" description="Large ribosomal subunit protein uL2 C-terminal" evidence="4">
    <location>
        <begin position="140"/>
        <end position="224"/>
    </location>
</feature>
<dbReference type="SMART" id="SM01382">
    <property type="entry name" value="Ribosomal_L2_C"/>
    <property type="match status" value="1"/>
</dbReference>
<evidence type="ECO:0000256" key="1">
    <source>
        <dbReference type="ARBA" id="ARBA00005636"/>
    </source>
</evidence>
<dbReference type="OrthoDB" id="268576at2759"/>
<comment type="similarity">
    <text evidence="1">Belongs to the universal ribosomal protein uL2 family.</text>
</comment>
<keyword evidence="2" id="KW-0689">Ribosomal protein</keyword>
<dbReference type="EMBL" id="HG994583">
    <property type="protein sequence ID" value="CAF2911034.1"/>
    <property type="molecule type" value="Genomic_DNA"/>
</dbReference>
<dbReference type="InterPro" id="IPR014722">
    <property type="entry name" value="Rib_uL2_dom2"/>
</dbReference>
<evidence type="ECO:0000256" key="3">
    <source>
        <dbReference type="ARBA" id="ARBA00023274"/>
    </source>
</evidence>
<gene>
    <name evidence="5" type="ORF">LSAA_9215</name>
</gene>
<evidence type="ECO:0000313" key="6">
    <source>
        <dbReference type="Proteomes" id="UP000675881"/>
    </source>
</evidence>
<protein>
    <submittedName>
        <fullName evidence="5">RP-L2</fullName>
    </submittedName>
</protein>
<dbReference type="GO" id="GO:1990904">
    <property type="term" value="C:ribonucleoprotein complex"/>
    <property type="evidence" value="ECO:0007669"/>
    <property type="project" value="UniProtKB-KW"/>
</dbReference>
<dbReference type="SUPFAM" id="SSF50104">
    <property type="entry name" value="Translation proteins SH3-like domain"/>
    <property type="match status" value="1"/>
</dbReference>
<dbReference type="GO" id="GO:0006412">
    <property type="term" value="P:translation"/>
    <property type="evidence" value="ECO:0007669"/>
    <property type="project" value="InterPro"/>
</dbReference>